<dbReference type="GO" id="GO:0005975">
    <property type="term" value="P:carbohydrate metabolic process"/>
    <property type="evidence" value="ECO:0007669"/>
    <property type="project" value="TreeGrafter"/>
</dbReference>
<organism evidence="3">
    <name type="scientific">marine metagenome</name>
    <dbReference type="NCBI Taxonomy" id="408172"/>
    <lineage>
        <taxon>unclassified sequences</taxon>
        <taxon>metagenomes</taxon>
        <taxon>ecological metagenomes</taxon>
    </lineage>
</organism>
<dbReference type="PANTHER" id="PTHR22901:SF0">
    <property type="entry name" value="SIALATE O-ACETYLESTERASE"/>
    <property type="match status" value="1"/>
</dbReference>
<evidence type="ECO:0000256" key="1">
    <source>
        <dbReference type="ARBA" id="ARBA00022801"/>
    </source>
</evidence>
<feature type="domain" description="Sialate O-acetylesterase" evidence="2">
    <location>
        <begin position="468"/>
        <end position="567"/>
    </location>
</feature>
<dbReference type="PANTHER" id="PTHR22901">
    <property type="entry name" value="SIALATE O-ACETYLESTERASE"/>
    <property type="match status" value="1"/>
</dbReference>
<protein>
    <recommendedName>
        <fullName evidence="2">Sialate O-acetylesterase domain-containing protein</fullName>
    </recommendedName>
</protein>
<accession>A0A382A367</accession>
<dbReference type="InterPro" id="IPR039329">
    <property type="entry name" value="SIAE"/>
</dbReference>
<evidence type="ECO:0000259" key="2">
    <source>
        <dbReference type="Pfam" id="PF03629"/>
    </source>
</evidence>
<dbReference type="SUPFAM" id="SSF52266">
    <property type="entry name" value="SGNH hydrolase"/>
    <property type="match status" value="1"/>
</dbReference>
<name>A0A382A367_9ZZZZ</name>
<gene>
    <name evidence="3" type="ORF">METZ01_LOCUS148371</name>
</gene>
<dbReference type="GO" id="GO:0001681">
    <property type="term" value="F:sialate O-acetylesterase activity"/>
    <property type="evidence" value="ECO:0007669"/>
    <property type="project" value="InterPro"/>
</dbReference>
<dbReference type="AlphaFoldDB" id="A0A382A367"/>
<sequence length="605" mass="70379">MVIQRDTTVSIWGRCNPNESIEIDGSWGYNITTISDSIGDWITSIKTVKDIGPFSLTIMTDKDKIKINDILMGEVWLAAGQSNMEMNFDYCCNTTDSAEHELMNANYPLIRMFNVNKQYSLVPTKEVEGRWTKAIKDSIRNFSAVGYFYAKKLHETIDVPIGIINSSWGSSDAESWISHKTINSIKGIKIDSSSLEKIQLCKRSEDWFSKFKSINTPSSGFDLTLATYFERSDPTINYFDYFIDEWRNIDFRDNKFISSQNNYINWPKLELPGSLKTIYESNDFNGVIILKNKFIVDTIKDDYMIDMGEITLGWSGDLREYDFYINGDKVGSTFGDGHSSSYFNKLGTNYKKHYKSYPFTYKLVQKIPRSKLKIGRNEIAIRVIGSGDIGLISIVSKDTEIHMKHSWSYKISAEIYKQLKDYVYPYTAFYLYNEPDKEIKNRPPVNSFNFNEPSSLFNGIINPLIPYTIKGVIWYQGENNAFRFKDYEKLFSSLIIDWREKWQNNFPFYYVQIAPYFNYYGTNALLRDEQRKVLKIPRTGMVVTLDIGENYDIHPSNKHDVGYRLARFALNNQYGLDIIESGPLFDRYSINGDRINIYFDYYLFL</sequence>
<dbReference type="InterPro" id="IPR005181">
    <property type="entry name" value="SASA"/>
</dbReference>
<dbReference type="Pfam" id="PF03629">
    <property type="entry name" value="SASA"/>
    <property type="match status" value="1"/>
</dbReference>
<evidence type="ECO:0000313" key="3">
    <source>
        <dbReference type="EMBL" id="SVA95517.1"/>
    </source>
</evidence>
<dbReference type="InterPro" id="IPR036514">
    <property type="entry name" value="SGNH_hydro_sf"/>
</dbReference>
<reference evidence="3" key="1">
    <citation type="submission" date="2018-05" db="EMBL/GenBank/DDBJ databases">
        <authorList>
            <person name="Lanie J.A."/>
            <person name="Ng W.-L."/>
            <person name="Kazmierczak K.M."/>
            <person name="Andrzejewski T.M."/>
            <person name="Davidsen T.M."/>
            <person name="Wayne K.J."/>
            <person name="Tettelin H."/>
            <person name="Glass J.I."/>
            <person name="Rusch D."/>
            <person name="Podicherti R."/>
            <person name="Tsui H.-C.T."/>
            <person name="Winkler M.E."/>
        </authorList>
    </citation>
    <scope>NUCLEOTIDE SEQUENCE</scope>
</reference>
<dbReference type="Gene3D" id="3.40.50.1110">
    <property type="entry name" value="SGNH hydrolase"/>
    <property type="match status" value="2"/>
</dbReference>
<keyword evidence="1" id="KW-0378">Hydrolase</keyword>
<proteinExistence type="predicted"/>
<dbReference type="EMBL" id="UINC01023578">
    <property type="protein sequence ID" value="SVA95517.1"/>
    <property type="molecule type" value="Genomic_DNA"/>
</dbReference>